<dbReference type="InterPro" id="IPR013249">
    <property type="entry name" value="RNA_pol_sigma70_r4_t2"/>
</dbReference>
<evidence type="ECO:0000313" key="8">
    <source>
        <dbReference type="EMBL" id="GAA3385427.1"/>
    </source>
</evidence>
<name>A0ABP6STY1_9ACTN</name>
<protein>
    <submittedName>
        <fullName evidence="8">Sigma factor-like helix-turn-helix DNA-binding protein</fullName>
    </submittedName>
</protein>
<dbReference type="InterPro" id="IPR013325">
    <property type="entry name" value="RNA_pol_sigma_r2"/>
</dbReference>
<sequence>MTEPSGIEDLLRSCAPQVLGILVRRYGQFDQCEDAMQEALLAAFRQWPDEGVPEHPRSWLVAVAARRLTDQWRSDAARRRRESASVPEEDPPVIPAVDDTLTLFFLCCHPSLSPTTQAALTLRAVGGLTTAEIAAAFLVPEATMAQRISRAKARLRGEAFRLPPTADREARLAVVLRVLYLIFNEGYVVTAGDALHRADLTTEAIRLTRAVRELMPSDGEVAGLLALMLLTEARRPARLGADGELVPLASQDRLSWDGRLIEEGVALISATLPVAPLGPYQLQAAIAAVHAEAPSADETDWPQIVGLYTLLERFEPGPMVTLNRSVAVAQVQGPHAGLAVLESVRSELERHHRWHAVRAHLLELAGDVAEAREAYRQAARRTASLPERRYLTTRASRLS</sequence>
<evidence type="ECO:0000256" key="1">
    <source>
        <dbReference type="ARBA" id="ARBA00010641"/>
    </source>
</evidence>
<accession>A0ABP6STY1</accession>
<dbReference type="InterPro" id="IPR013324">
    <property type="entry name" value="RNA_pol_sigma_r3/r4-like"/>
</dbReference>
<feature type="domain" description="RNA polymerase sigma factor 70 region 4 type 2" evidence="6">
    <location>
        <begin position="106"/>
        <end position="155"/>
    </location>
</feature>
<dbReference type="NCBIfam" id="TIGR02937">
    <property type="entry name" value="sigma70-ECF"/>
    <property type="match status" value="1"/>
</dbReference>
<keyword evidence="4" id="KW-0804">Transcription</keyword>
<keyword evidence="9" id="KW-1185">Reference proteome</keyword>
<evidence type="ECO:0000256" key="3">
    <source>
        <dbReference type="ARBA" id="ARBA00023082"/>
    </source>
</evidence>
<evidence type="ECO:0000313" key="9">
    <source>
        <dbReference type="Proteomes" id="UP001501676"/>
    </source>
</evidence>
<feature type="domain" description="DUF6596" evidence="7">
    <location>
        <begin position="171"/>
        <end position="270"/>
    </location>
</feature>
<evidence type="ECO:0000256" key="4">
    <source>
        <dbReference type="ARBA" id="ARBA00023163"/>
    </source>
</evidence>
<dbReference type="SUPFAM" id="SSF88659">
    <property type="entry name" value="Sigma3 and sigma4 domains of RNA polymerase sigma factors"/>
    <property type="match status" value="1"/>
</dbReference>
<reference evidence="9" key="1">
    <citation type="journal article" date="2019" name="Int. J. Syst. Evol. Microbiol.">
        <title>The Global Catalogue of Microorganisms (GCM) 10K type strain sequencing project: providing services to taxonomists for standard genome sequencing and annotation.</title>
        <authorList>
            <consortium name="The Broad Institute Genomics Platform"/>
            <consortium name="The Broad Institute Genome Sequencing Center for Infectious Disease"/>
            <person name="Wu L."/>
            <person name="Ma J."/>
        </authorList>
    </citation>
    <scope>NUCLEOTIDE SEQUENCE [LARGE SCALE GENOMIC DNA]</scope>
    <source>
        <strain evidence="9">JCM 9458</strain>
    </source>
</reference>
<dbReference type="Pfam" id="PF04542">
    <property type="entry name" value="Sigma70_r2"/>
    <property type="match status" value="1"/>
</dbReference>
<dbReference type="InterPro" id="IPR036388">
    <property type="entry name" value="WH-like_DNA-bd_sf"/>
</dbReference>
<evidence type="ECO:0000259" key="5">
    <source>
        <dbReference type="Pfam" id="PF04542"/>
    </source>
</evidence>
<comment type="caution">
    <text evidence="8">The sequence shown here is derived from an EMBL/GenBank/DDBJ whole genome shotgun (WGS) entry which is preliminary data.</text>
</comment>
<proteinExistence type="inferred from homology"/>
<dbReference type="EMBL" id="BAAAYN010000011">
    <property type="protein sequence ID" value="GAA3385427.1"/>
    <property type="molecule type" value="Genomic_DNA"/>
</dbReference>
<comment type="similarity">
    <text evidence="1">Belongs to the sigma-70 factor family. ECF subfamily.</text>
</comment>
<dbReference type="Pfam" id="PF08281">
    <property type="entry name" value="Sigma70_r4_2"/>
    <property type="match status" value="1"/>
</dbReference>
<evidence type="ECO:0000256" key="2">
    <source>
        <dbReference type="ARBA" id="ARBA00023015"/>
    </source>
</evidence>
<dbReference type="Proteomes" id="UP001501676">
    <property type="component" value="Unassembled WGS sequence"/>
</dbReference>
<keyword evidence="2" id="KW-0805">Transcription regulation</keyword>
<dbReference type="PANTHER" id="PTHR47756">
    <property type="entry name" value="BLL6612 PROTEIN-RELATED"/>
    <property type="match status" value="1"/>
</dbReference>
<dbReference type="InterPro" id="IPR014284">
    <property type="entry name" value="RNA_pol_sigma-70_dom"/>
</dbReference>
<dbReference type="Gene3D" id="1.10.1740.10">
    <property type="match status" value="1"/>
</dbReference>
<keyword evidence="3" id="KW-0731">Sigma factor</keyword>
<feature type="domain" description="RNA polymerase sigma-70 region 2" evidence="5">
    <location>
        <begin position="10"/>
        <end position="76"/>
    </location>
</feature>
<evidence type="ECO:0000259" key="6">
    <source>
        <dbReference type="Pfam" id="PF08281"/>
    </source>
</evidence>
<dbReference type="InterPro" id="IPR007627">
    <property type="entry name" value="RNA_pol_sigma70_r2"/>
</dbReference>
<dbReference type="SUPFAM" id="SSF88946">
    <property type="entry name" value="Sigma2 domain of RNA polymerase sigma factors"/>
    <property type="match status" value="1"/>
</dbReference>
<evidence type="ECO:0000259" key="7">
    <source>
        <dbReference type="Pfam" id="PF20239"/>
    </source>
</evidence>
<dbReference type="RefSeq" id="WP_345727620.1">
    <property type="nucleotide sequence ID" value="NZ_BAAAYN010000011.1"/>
</dbReference>
<gene>
    <name evidence="8" type="ORF">GCM10020369_18920</name>
</gene>
<dbReference type="Pfam" id="PF20239">
    <property type="entry name" value="DUF6596"/>
    <property type="match status" value="1"/>
</dbReference>
<organism evidence="8 9">
    <name type="scientific">Cryptosporangium minutisporangium</name>
    <dbReference type="NCBI Taxonomy" id="113569"/>
    <lineage>
        <taxon>Bacteria</taxon>
        <taxon>Bacillati</taxon>
        <taxon>Actinomycetota</taxon>
        <taxon>Actinomycetes</taxon>
        <taxon>Cryptosporangiales</taxon>
        <taxon>Cryptosporangiaceae</taxon>
        <taxon>Cryptosporangium</taxon>
    </lineage>
</organism>
<dbReference type="PANTHER" id="PTHR47756:SF2">
    <property type="entry name" value="BLL6612 PROTEIN"/>
    <property type="match status" value="1"/>
</dbReference>
<dbReference type="InterPro" id="IPR046531">
    <property type="entry name" value="DUF6596"/>
</dbReference>
<dbReference type="Gene3D" id="1.10.10.10">
    <property type="entry name" value="Winged helix-like DNA-binding domain superfamily/Winged helix DNA-binding domain"/>
    <property type="match status" value="1"/>
</dbReference>